<organism evidence="1 2">
    <name type="scientific">Panagrolaimus sp. PS1159</name>
    <dbReference type="NCBI Taxonomy" id="55785"/>
    <lineage>
        <taxon>Eukaryota</taxon>
        <taxon>Metazoa</taxon>
        <taxon>Ecdysozoa</taxon>
        <taxon>Nematoda</taxon>
        <taxon>Chromadorea</taxon>
        <taxon>Rhabditida</taxon>
        <taxon>Tylenchina</taxon>
        <taxon>Panagrolaimomorpha</taxon>
        <taxon>Panagrolaimoidea</taxon>
        <taxon>Panagrolaimidae</taxon>
        <taxon>Panagrolaimus</taxon>
    </lineage>
</organism>
<accession>A0AC35F4E4</accession>
<sequence>MASSIYFLFAVLLLAIIAFSSAQDIYGSQEEKRNFDREFMHFGKRSNDGGFQLFRPLGVYDKRASEFDRNFMPFGKRFSGDYEPLMEKKHFNREFMHFGKRSAAFQVYPDDSTLNQ</sequence>
<reference evidence="2" key="1">
    <citation type="submission" date="2022-11" db="UniProtKB">
        <authorList>
            <consortium name="WormBaseParasite"/>
        </authorList>
    </citation>
    <scope>IDENTIFICATION</scope>
</reference>
<evidence type="ECO:0000313" key="1">
    <source>
        <dbReference type="Proteomes" id="UP000887580"/>
    </source>
</evidence>
<evidence type="ECO:0000313" key="2">
    <source>
        <dbReference type="WBParaSite" id="PS1159_v2.g13700.t1"/>
    </source>
</evidence>
<proteinExistence type="predicted"/>
<name>A0AC35F4E4_9BILA</name>
<protein>
    <submittedName>
        <fullName evidence="2">Uncharacterized protein</fullName>
    </submittedName>
</protein>
<dbReference type="WBParaSite" id="PS1159_v2.g13700.t1">
    <property type="protein sequence ID" value="PS1159_v2.g13700.t1"/>
    <property type="gene ID" value="PS1159_v2.g13700"/>
</dbReference>
<dbReference type="Proteomes" id="UP000887580">
    <property type="component" value="Unplaced"/>
</dbReference>